<dbReference type="Pfam" id="PF03597">
    <property type="entry name" value="FixS"/>
    <property type="match status" value="1"/>
</dbReference>
<sequence length="57" mass="6416">MKIILILIGTSLVVALVFLVLFIRAVRSGQYDDIESPARRMLFDSNTRKSKESGNMT</sequence>
<protein>
    <submittedName>
        <fullName evidence="1">Cbb3-type cytochrome oxidase assembly protein CcoS</fullName>
    </submittedName>
</protein>
<dbReference type="Proteomes" id="UP000559010">
    <property type="component" value="Unassembled WGS sequence"/>
</dbReference>
<proteinExistence type="predicted"/>
<dbReference type="AlphaFoldDB" id="A0A848J3B4"/>
<name>A0A848J3B4_9BACT</name>
<keyword evidence="2" id="KW-1185">Reference proteome</keyword>
<comment type="caution">
    <text evidence="1">The sequence shown here is derived from an EMBL/GenBank/DDBJ whole genome shotgun (WGS) entry which is preliminary data.</text>
</comment>
<dbReference type="PANTHER" id="PTHR41532">
    <property type="entry name" value="FIXS PROTEIN"/>
    <property type="match status" value="1"/>
</dbReference>
<dbReference type="InterPro" id="IPR004714">
    <property type="entry name" value="Cyt_oxidase_maturation_cbb3"/>
</dbReference>
<evidence type="ECO:0000313" key="2">
    <source>
        <dbReference type="Proteomes" id="UP000559010"/>
    </source>
</evidence>
<dbReference type="RefSeq" id="WP_169684596.1">
    <property type="nucleotide sequence ID" value="NZ_JABBNU010000011.1"/>
</dbReference>
<dbReference type="PANTHER" id="PTHR41532:SF1">
    <property type="entry name" value="FIXS PROTEIN"/>
    <property type="match status" value="1"/>
</dbReference>
<dbReference type="NCBIfam" id="TIGR00847">
    <property type="entry name" value="ccoS"/>
    <property type="match status" value="1"/>
</dbReference>
<gene>
    <name evidence="1" type="primary">ccoS</name>
    <name evidence="1" type="ORF">HH304_17640</name>
</gene>
<evidence type="ECO:0000313" key="1">
    <source>
        <dbReference type="EMBL" id="NMM50236.1"/>
    </source>
</evidence>
<accession>A0A848J3B4</accession>
<reference evidence="1 2" key="1">
    <citation type="submission" date="2020-04" db="EMBL/GenBank/DDBJ databases">
        <title>Flammeovirgaceae bacterium KN852 isolated from deep sea.</title>
        <authorList>
            <person name="Zhang D.-C."/>
        </authorList>
    </citation>
    <scope>NUCLEOTIDE SEQUENCE [LARGE SCALE GENOMIC DNA]</scope>
    <source>
        <strain evidence="1 2">KN852</strain>
    </source>
</reference>
<dbReference type="EMBL" id="JABBNU010000011">
    <property type="protein sequence ID" value="NMM50236.1"/>
    <property type="molecule type" value="Genomic_DNA"/>
</dbReference>
<organism evidence="1 2">
    <name type="scientific">Marinigracilibium pacificum</name>
    <dbReference type="NCBI Taxonomy" id="2729599"/>
    <lineage>
        <taxon>Bacteria</taxon>
        <taxon>Pseudomonadati</taxon>
        <taxon>Bacteroidota</taxon>
        <taxon>Cytophagia</taxon>
        <taxon>Cytophagales</taxon>
        <taxon>Flammeovirgaceae</taxon>
        <taxon>Marinigracilibium</taxon>
    </lineage>
</organism>